<keyword evidence="4" id="KW-1133">Transmembrane helix</keyword>
<evidence type="ECO:0000256" key="3">
    <source>
        <dbReference type="ARBA" id="ARBA00023169"/>
    </source>
</evidence>
<dbReference type="EMBL" id="CP070872">
    <property type="protein sequence ID" value="QSE77063.1"/>
    <property type="molecule type" value="Genomic_DNA"/>
</dbReference>
<keyword evidence="3" id="KW-0270">Exopolysaccharide synthesis</keyword>
<proteinExistence type="inferred from homology"/>
<dbReference type="PANTHER" id="PTHR24045:SF0">
    <property type="entry name" value="N-ACETYLGLUCOSAMINE-1-PHOSPHOTRANSFERASE SUBUNITS ALPHA_BETA"/>
    <property type="match status" value="1"/>
</dbReference>
<reference evidence="6 7" key="1">
    <citation type="submission" date="2021-02" db="EMBL/GenBank/DDBJ databases">
        <title>Complete genome sequence of Lactococcus lactis strain K_LL004.</title>
        <authorList>
            <person name="Kim H.B."/>
        </authorList>
    </citation>
    <scope>NUCLEOTIDE SEQUENCE [LARGE SCALE GENOMIC DNA]</scope>
    <source>
        <strain evidence="6 7">K_LL004</strain>
    </source>
</reference>
<dbReference type="PANTHER" id="PTHR24045">
    <property type="match status" value="1"/>
</dbReference>
<evidence type="ECO:0000256" key="2">
    <source>
        <dbReference type="ARBA" id="ARBA00022679"/>
    </source>
</evidence>
<keyword evidence="2 6" id="KW-0808">Transferase</keyword>
<keyword evidence="4" id="KW-0812">Transmembrane</keyword>
<dbReference type="Pfam" id="PF11380">
    <property type="entry name" value="Stealth_CR2"/>
    <property type="match status" value="1"/>
</dbReference>
<accession>A0AA45KGS1</accession>
<name>A0AA45KGS1_9LACT</name>
<comment type="similarity">
    <text evidence="1">Belongs to the stealth family.</text>
</comment>
<dbReference type="GO" id="GO:0016772">
    <property type="term" value="F:transferase activity, transferring phosphorus-containing groups"/>
    <property type="evidence" value="ECO:0007669"/>
    <property type="project" value="InterPro"/>
</dbReference>
<feature type="domain" description="Stealth protein CR2 conserved region 2" evidence="5">
    <location>
        <begin position="40"/>
        <end position="140"/>
    </location>
</feature>
<gene>
    <name evidence="6" type="ORF">JW886_02030</name>
</gene>
<dbReference type="KEGG" id="lti:JW886_02030"/>
<dbReference type="RefSeq" id="WP_075525197.1">
    <property type="nucleotide sequence ID" value="NZ_BNDT01000002.1"/>
</dbReference>
<evidence type="ECO:0000256" key="1">
    <source>
        <dbReference type="ARBA" id="ARBA00007583"/>
    </source>
</evidence>
<dbReference type="GO" id="GO:0000271">
    <property type="term" value="P:polysaccharide biosynthetic process"/>
    <property type="evidence" value="ECO:0007669"/>
    <property type="project" value="UniProtKB-KW"/>
</dbReference>
<evidence type="ECO:0000259" key="5">
    <source>
        <dbReference type="Pfam" id="PF11380"/>
    </source>
</evidence>
<keyword evidence="7" id="KW-1185">Reference proteome</keyword>
<dbReference type="Proteomes" id="UP000663608">
    <property type="component" value="Chromosome"/>
</dbReference>
<dbReference type="AlphaFoldDB" id="A0AA45KGS1"/>
<dbReference type="InterPro" id="IPR047141">
    <property type="entry name" value="Stealth"/>
</dbReference>
<organism evidence="6 7">
    <name type="scientific">Lactococcus taiwanensis</name>
    <dbReference type="NCBI Taxonomy" id="1151742"/>
    <lineage>
        <taxon>Bacteria</taxon>
        <taxon>Bacillati</taxon>
        <taxon>Bacillota</taxon>
        <taxon>Bacilli</taxon>
        <taxon>Lactobacillales</taxon>
        <taxon>Streptococcaceae</taxon>
        <taxon>Lactococcus</taxon>
    </lineage>
</organism>
<evidence type="ECO:0000313" key="7">
    <source>
        <dbReference type="Proteomes" id="UP000663608"/>
    </source>
</evidence>
<feature type="transmembrane region" description="Helical" evidence="4">
    <location>
        <begin position="184"/>
        <end position="205"/>
    </location>
</feature>
<evidence type="ECO:0000313" key="6">
    <source>
        <dbReference type="EMBL" id="QSE77063.1"/>
    </source>
</evidence>
<dbReference type="InterPro" id="IPR021520">
    <property type="entry name" value="Stealth_CR2"/>
</dbReference>
<protein>
    <submittedName>
        <fullName evidence="6">Glycosyl transferase</fullName>
    </submittedName>
</protein>
<sequence>MTEKIDFVVTYLDSTDEDWIKQKAQYSGESIEKALNSEARFRNMDNFQYWFRAVEKYAPWVNKIHLVTWGHVPDWLDTNHPKLNVVRHDEFIPNELLPTFNSRTIELNFDKIDSLSEFFVNFNDDMFLNAEVKSEDFIKNGLPVLQYLTMPIPADSKYNIVQFNNNYSVNKAIRDKKFITRKKLSLKNGFFAFLINLWLLPVQLYTKRYVGFFQDHLAQPMLKSSFKELRKVVSDEFDNASRSKFRSPNTINIWTVLDYQRAEDKFYPHNSFKFGKVVPLENNKKYEEILNSKYKLICFNDGSAEINFTNERDHLLEALDKKFPEKSSFEL</sequence>
<keyword evidence="4" id="KW-0472">Membrane</keyword>
<evidence type="ECO:0000256" key="4">
    <source>
        <dbReference type="SAM" id="Phobius"/>
    </source>
</evidence>